<evidence type="ECO:0000313" key="8">
    <source>
        <dbReference type="EMBL" id="CAG5178385.1"/>
    </source>
</evidence>
<feature type="domain" description="DUF2428" evidence="5">
    <location>
        <begin position="705"/>
        <end position="941"/>
    </location>
</feature>
<dbReference type="InterPro" id="IPR051954">
    <property type="entry name" value="tRNA_methyltransferase_THADA"/>
</dbReference>
<dbReference type="PANTHER" id="PTHR14387">
    <property type="entry name" value="THADA/DEATH RECEPTOR INTERACTING PROTEIN"/>
    <property type="match status" value="1"/>
</dbReference>
<dbReference type="Pfam" id="PF25151">
    <property type="entry name" value="TPR_Trm732_C"/>
    <property type="match status" value="1"/>
</dbReference>
<evidence type="ECO:0000256" key="1">
    <source>
        <dbReference type="ARBA" id="ARBA00010409"/>
    </source>
</evidence>
<feature type="compositionally biased region" description="Low complexity" evidence="4">
    <location>
        <begin position="440"/>
        <end position="450"/>
    </location>
</feature>
<evidence type="ECO:0000256" key="4">
    <source>
        <dbReference type="SAM" id="MobiDB-lite"/>
    </source>
</evidence>
<sequence length="1649" mass="183729">MAEEIATASGIPVPDKALRDLAKNVAKKLPNFAEKEPATALKELHSILAPILETADLPDLENSHRAAASNALCGIIEYCAASDCAYAREAILDDSIWMRTFNIYLQRSGDAKGKSMRQMLLVLTNVVTKDQSPRAIELRRRATSSFLDITCEREDRIKVKPALQGLAHFLLRDVISITELIGLFDEQLKRTSDAVQSPVTSRTVFKSFLAWVVHHDTALSAGHLIKNYLLQARRLADYDEQANNDSVSPFWIEPVAQTLRDWPDRIQEFRTHVFPHCFLPNLSEYLRFLAFLHFESHVPHKNTLPRQLNQAGGHASTLEGLEEFRILLAAIATGKELNIVKDNDYRVQSNIEIRDGALYLPDDIPGAWMADPEAEVRLAGMFLCVYSTSVTRAISGGVLQALKRNLFHLHTDTDANFRREVHGYTQKLFDRLRASTATLAKSRSKSSASSQTRLPFPKASSSPHNSVTQFGRHDPLSESLNFIVWYMQFLEWELRPTASYQSRITALRSIIIVLRSGIDPGVSFTSLSKSAQGQLNWAHELQIGNTKLCRSLLDLILDPFDDIRDAAVSVLQLCLVALPRADQERTMAMIPRFLARAEATMLRTGRADQADGVARAYGMVFALASDNSNTFAGSNFCSKQSLFEHLKTQLKDTLNLAHNDLSQAVDGRPVHGTFAALRYVVDQPDFYPFISSLPSDVFANWKKSHSDIITSIESLWSCVYHVLCADAPEGHVPDELEDENSLDTKEILSYSWRGLKEASVLLRTVILKAPVGDGDGDLVSPELFEKLGRLCFTQLLELRHRGAFSTVSQTFAVFCRRCVTSSTPSIRALPEMWYQETLRSIQAKSDAITRRSAGIPAAMSALLAAEPQAGGKLFPRAIKDLVAETLVAAQSTNIEESRLPQVHALNCIKEIFTTSKLSVASEAYIGQGLELAAKTLSSPIWPLRNCSLMLFKALIERLLGSDEAQDWKERERAKTSRFSYDNYPSLVKILIELLEPSSDVKIMETPEAGSSPMDLHGAEGVFPALQILRQARPPGDLSKIRGLVRDLLLSPHWHMRDMAARTYVSLRATNESHDELSPILDTVPSNHNGQHGSLLVVKYLLRKLLRDETQCTMQHFGTLMKQLGQHATSWYVSSNCPFVRAAFLDIVSICGMAMLRRANAISILDAWIDLTTSITIGPEYKIGPSDRHGDDLLRTSLAQVYIIDRVILREDSLQLMVSDDHQTIGNALMLLATEDPDTCMEALETLDTTLQTKTSHDLTVPLSLVLAHIHRVVLEAADPEIISKAQAVLAEALTNDNLKSDFFSLVAEDQIILTLTKLETQCVQGPPSNMQSALHLLGSFLDHAYHTYPLRRTEILTAIGRYIRLLRMTTIDTNPFDTRFAAVQSLSALKFIFTLAPNGKVIGSLVLGLAVVLYDLLNDDDDEIRDLAATTTGSFLRLQGNQTFKDTVPISTTHHLAAYLVTAFSNSQHLAKEAVRRLTSTPSPNPCFSISFADTFAQERQEDTSLFAQEKQNLYKDDTLDTILWSRILFSLSHSAVPETLRTGLTNWVLDGITTLTQTAEKEGDGALGWSTKSEVFTLGMRIFCASEVVMRWGGRERTEVVKKMRIFADVGVDRGVHGLWVERTESVLSREVVRMLKRVNEGLLELRT</sequence>
<dbReference type="PROSITE" id="PS50077">
    <property type="entry name" value="HEAT_REPEAT"/>
    <property type="match status" value="1"/>
</dbReference>
<dbReference type="SUPFAM" id="SSF48371">
    <property type="entry name" value="ARM repeat"/>
    <property type="match status" value="2"/>
</dbReference>
<organism evidence="8 9">
    <name type="scientific">Alternaria atra</name>
    <dbReference type="NCBI Taxonomy" id="119953"/>
    <lineage>
        <taxon>Eukaryota</taxon>
        <taxon>Fungi</taxon>
        <taxon>Dikarya</taxon>
        <taxon>Ascomycota</taxon>
        <taxon>Pezizomycotina</taxon>
        <taxon>Dothideomycetes</taxon>
        <taxon>Pleosporomycetidae</taxon>
        <taxon>Pleosporales</taxon>
        <taxon>Pleosporineae</taxon>
        <taxon>Pleosporaceae</taxon>
        <taxon>Alternaria</taxon>
        <taxon>Alternaria sect. Ulocladioides</taxon>
    </lineage>
</organism>
<reference evidence="8" key="1">
    <citation type="submission" date="2021-05" db="EMBL/GenBank/DDBJ databases">
        <authorList>
            <person name="Stam R."/>
        </authorList>
    </citation>
    <scope>NUCLEOTIDE SEQUENCE</scope>
    <source>
        <strain evidence="8">CS162</strain>
    </source>
</reference>
<keyword evidence="2" id="KW-0819">tRNA processing</keyword>
<dbReference type="Pfam" id="PF10350">
    <property type="entry name" value="DUF2428"/>
    <property type="match status" value="1"/>
</dbReference>
<feature type="domain" description="tRNA (32-2'-O)-methyltransferase regulator THADA-like C-terminal TPR repeats region" evidence="7">
    <location>
        <begin position="944"/>
        <end position="1100"/>
    </location>
</feature>
<dbReference type="GeneID" id="67020810"/>
<feature type="repeat" description="HEAT" evidence="3">
    <location>
        <begin position="1409"/>
        <end position="1447"/>
    </location>
</feature>
<evidence type="ECO:0000256" key="3">
    <source>
        <dbReference type="PROSITE-ProRule" id="PRU00103"/>
    </source>
</evidence>
<dbReference type="InterPro" id="IPR056843">
    <property type="entry name" value="THADA-like_TPR"/>
</dbReference>
<accession>A0A8J2N8F5</accession>
<dbReference type="InterPro" id="IPR056842">
    <property type="entry name" value="THADA-like_TPR_C"/>
</dbReference>
<evidence type="ECO:0000259" key="6">
    <source>
        <dbReference type="Pfam" id="PF25150"/>
    </source>
</evidence>
<feature type="compositionally biased region" description="Polar residues" evidence="4">
    <location>
        <begin position="459"/>
        <end position="469"/>
    </location>
</feature>
<comment type="caution">
    <text evidence="8">The sequence shown here is derived from an EMBL/GenBank/DDBJ whole genome shotgun (WGS) entry which is preliminary data.</text>
</comment>
<dbReference type="Pfam" id="PF25150">
    <property type="entry name" value="TPR_Trm732"/>
    <property type="match status" value="1"/>
</dbReference>
<dbReference type="OrthoDB" id="73997at2759"/>
<dbReference type="InterPro" id="IPR019442">
    <property type="entry name" value="THADA/TRM732_DUF2428"/>
</dbReference>
<dbReference type="PANTHER" id="PTHR14387:SF0">
    <property type="entry name" value="DUF2428 DOMAIN-CONTAINING PROTEIN"/>
    <property type="match status" value="1"/>
</dbReference>
<evidence type="ECO:0000313" key="9">
    <source>
        <dbReference type="Proteomes" id="UP000676310"/>
    </source>
</evidence>
<evidence type="ECO:0000259" key="7">
    <source>
        <dbReference type="Pfam" id="PF25151"/>
    </source>
</evidence>
<dbReference type="Pfam" id="PF26523">
    <property type="entry name" value="Trm732_C"/>
    <property type="match status" value="1"/>
</dbReference>
<dbReference type="GO" id="GO:0005829">
    <property type="term" value="C:cytosol"/>
    <property type="evidence" value="ECO:0007669"/>
    <property type="project" value="TreeGrafter"/>
</dbReference>
<dbReference type="EMBL" id="CAJRGZ010000023">
    <property type="protein sequence ID" value="CAG5178385.1"/>
    <property type="molecule type" value="Genomic_DNA"/>
</dbReference>
<evidence type="ECO:0000259" key="5">
    <source>
        <dbReference type="Pfam" id="PF10350"/>
    </source>
</evidence>
<feature type="domain" description="tRNA (32-2'-O)-methyltransferase regulator THADA-like TPR repeats region" evidence="6">
    <location>
        <begin position="322"/>
        <end position="565"/>
    </location>
</feature>
<dbReference type="GO" id="GO:0030488">
    <property type="term" value="P:tRNA methylation"/>
    <property type="evidence" value="ECO:0007669"/>
    <property type="project" value="TreeGrafter"/>
</dbReference>
<comment type="similarity">
    <text evidence="1">Belongs to the THADA family.</text>
</comment>
<name>A0A8J2N8F5_9PLEO</name>
<feature type="region of interest" description="Disordered" evidence="4">
    <location>
        <begin position="440"/>
        <end position="470"/>
    </location>
</feature>
<keyword evidence="9" id="KW-1185">Reference proteome</keyword>
<dbReference type="RefSeq" id="XP_043172242.1">
    <property type="nucleotide sequence ID" value="XM_043316307.1"/>
</dbReference>
<evidence type="ECO:0000256" key="2">
    <source>
        <dbReference type="ARBA" id="ARBA00022694"/>
    </source>
</evidence>
<dbReference type="Proteomes" id="UP000676310">
    <property type="component" value="Unassembled WGS sequence"/>
</dbReference>
<dbReference type="InterPro" id="IPR021133">
    <property type="entry name" value="HEAT_type_2"/>
</dbReference>
<dbReference type="InterPro" id="IPR016024">
    <property type="entry name" value="ARM-type_fold"/>
</dbReference>
<protein>
    <recommendedName>
        <fullName evidence="10">DUF2428 domain-containing protein</fullName>
    </recommendedName>
</protein>
<evidence type="ECO:0008006" key="10">
    <source>
        <dbReference type="Google" id="ProtNLM"/>
    </source>
</evidence>
<gene>
    <name evidence="8" type="ORF">ALTATR162_LOCUS8674</name>
</gene>
<proteinExistence type="inferred from homology"/>